<keyword evidence="3" id="KW-1185">Reference proteome</keyword>
<evidence type="ECO:0000256" key="1">
    <source>
        <dbReference type="SAM" id="MobiDB-lite"/>
    </source>
</evidence>
<feature type="compositionally biased region" description="Acidic residues" evidence="1">
    <location>
        <begin position="108"/>
        <end position="118"/>
    </location>
</feature>
<feature type="compositionally biased region" description="Pro residues" evidence="1">
    <location>
        <begin position="582"/>
        <end position="592"/>
    </location>
</feature>
<feature type="compositionally biased region" description="Low complexity" evidence="1">
    <location>
        <begin position="549"/>
        <end position="558"/>
    </location>
</feature>
<feature type="compositionally biased region" description="Polar residues" evidence="1">
    <location>
        <begin position="314"/>
        <end position="339"/>
    </location>
</feature>
<evidence type="ECO:0000313" key="3">
    <source>
        <dbReference type="Proteomes" id="UP001369815"/>
    </source>
</evidence>
<accession>A0AAX6MM19</accession>
<evidence type="ECO:0008006" key="4">
    <source>
        <dbReference type="Google" id="ProtNLM"/>
    </source>
</evidence>
<protein>
    <recommendedName>
        <fullName evidence="4">DZF domain-containing protein</fullName>
    </recommendedName>
</protein>
<feature type="compositionally biased region" description="Polar residues" evidence="1">
    <location>
        <begin position="483"/>
        <end position="500"/>
    </location>
</feature>
<reference evidence="2 3" key="1">
    <citation type="journal article" date="2024" name="Front Chem Biol">
        <title>Unveiling the potential of Daldinia eschscholtzii MFLUCC 19-0629 through bioactivity and bioinformatics studies for enhanced sustainable agriculture production.</title>
        <authorList>
            <person name="Brooks S."/>
            <person name="Weaver J.A."/>
            <person name="Klomchit A."/>
            <person name="Alharthi S.A."/>
            <person name="Onlamun T."/>
            <person name="Nurani R."/>
            <person name="Vong T.K."/>
            <person name="Alberti F."/>
            <person name="Greco C."/>
        </authorList>
    </citation>
    <scope>NUCLEOTIDE SEQUENCE [LARGE SCALE GENOMIC DNA]</scope>
    <source>
        <strain evidence="2">MFLUCC 19-0629</strain>
    </source>
</reference>
<feature type="compositionally biased region" description="Polar residues" evidence="1">
    <location>
        <begin position="383"/>
        <end position="406"/>
    </location>
</feature>
<comment type="caution">
    <text evidence="2">The sequence shown here is derived from an EMBL/GenBank/DDBJ whole genome shotgun (WGS) entry which is preliminary data.</text>
</comment>
<feature type="compositionally biased region" description="Polar residues" evidence="1">
    <location>
        <begin position="1"/>
        <end position="13"/>
    </location>
</feature>
<organism evidence="2 3">
    <name type="scientific">Daldinia eschscholtzii</name>
    <dbReference type="NCBI Taxonomy" id="292717"/>
    <lineage>
        <taxon>Eukaryota</taxon>
        <taxon>Fungi</taxon>
        <taxon>Dikarya</taxon>
        <taxon>Ascomycota</taxon>
        <taxon>Pezizomycotina</taxon>
        <taxon>Sordariomycetes</taxon>
        <taxon>Xylariomycetidae</taxon>
        <taxon>Xylariales</taxon>
        <taxon>Hypoxylaceae</taxon>
        <taxon>Daldinia</taxon>
    </lineage>
</organism>
<feature type="region of interest" description="Disordered" evidence="1">
    <location>
        <begin position="1"/>
        <end position="632"/>
    </location>
</feature>
<dbReference type="EMBL" id="JBANMG010000005">
    <property type="protein sequence ID" value="KAK6953688.1"/>
    <property type="molecule type" value="Genomic_DNA"/>
</dbReference>
<sequence length="666" mass="70175">MSSRDQPLSSNNPFRRKLGYPSPSTDGDGPAPASASSFERSFDPIPPTSFATFRSTPLEDEAREGKGKDTTPIQPKPKKVVKRVRVQSPPPSSPEDDAGPVNHVPPVSDDDQDDDDGYNSDQSDLPEYNDDIGLDTESFTIQNRDGSDLGRLGPPANPFAKTLEDLEQSGQDRNTKSLTKGALDVDSFKRLLLTGHANFPGRPSASAPELGGDPRVQSPSLHSGETSTDARPGSRQSIFDTVPKETFRISQPISGAEDSGGKRGVLLPSPLSSAPPPSTRKKPPPPSSRHGKLIKIELGAGIEPHTTRSPTPPVSINVTTQSSTGPSRKSNSQAGTPLQSPLLPTDVNKPLPLTPFRPSVEEAVDSPFDREAIGKVPEPFTDLQANPDPSTPPLTAQAHSESNGVAQSRKPAAPPPRRHGRSDSRAPSINNTNADEDTPPRSSIESNRSRTDSLRANANLGNNPNVPAPPPPRRPNHARHGSSFKSPNQANSTPVSTIGLTESERSVTKTSSGSVSKIGLTEAQGSLATMITNKDGVPKLSPPPPPPTRQASTRRPPSVKSIDLGNGSSTIRRVSREKDGGMPPPPPPPPPRQRGSSRASVENPSVLAESTGNTGGDAQKEAAVSTKATGETVTDAKQGAEILADLDALQREVDALMGRYGKSGGG</sequence>
<evidence type="ECO:0000313" key="2">
    <source>
        <dbReference type="EMBL" id="KAK6953688.1"/>
    </source>
</evidence>
<feature type="compositionally biased region" description="Polar residues" evidence="1">
    <location>
        <begin position="594"/>
        <end position="612"/>
    </location>
</feature>
<feature type="compositionally biased region" description="Polar residues" evidence="1">
    <location>
        <begin position="168"/>
        <end position="178"/>
    </location>
</feature>
<feature type="compositionally biased region" description="Basic residues" evidence="1">
    <location>
        <begin position="76"/>
        <end position="85"/>
    </location>
</feature>
<feature type="compositionally biased region" description="Low complexity" evidence="1">
    <location>
        <begin position="455"/>
        <end position="465"/>
    </location>
</feature>
<dbReference type="AlphaFoldDB" id="A0AAX6MM19"/>
<feature type="compositionally biased region" description="Low complexity" evidence="1">
    <location>
        <begin position="508"/>
        <end position="519"/>
    </location>
</feature>
<proteinExistence type="predicted"/>
<feature type="compositionally biased region" description="Polar residues" evidence="1">
    <location>
        <begin position="217"/>
        <end position="239"/>
    </location>
</feature>
<gene>
    <name evidence="2" type="ORF">Daesc_005993</name>
</gene>
<feature type="compositionally biased region" description="Polar residues" evidence="1">
    <location>
        <begin position="523"/>
        <end position="532"/>
    </location>
</feature>
<name>A0AAX6MM19_9PEZI</name>
<feature type="compositionally biased region" description="Basic residues" evidence="1">
    <location>
        <begin position="279"/>
        <end position="293"/>
    </location>
</feature>
<dbReference type="Proteomes" id="UP001369815">
    <property type="component" value="Unassembled WGS sequence"/>
</dbReference>